<organism evidence="2 3">
    <name type="scientific">Gordonia polyisoprenivorans</name>
    <dbReference type="NCBI Taxonomy" id="84595"/>
    <lineage>
        <taxon>Bacteria</taxon>
        <taxon>Bacillati</taxon>
        <taxon>Actinomycetota</taxon>
        <taxon>Actinomycetes</taxon>
        <taxon>Mycobacteriales</taxon>
        <taxon>Gordoniaceae</taxon>
        <taxon>Gordonia</taxon>
    </lineage>
</organism>
<proteinExistence type="predicted"/>
<comment type="caution">
    <text evidence="2">The sequence shown here is derived from an EMBL/GenBank/DDBJ whole genome shotgun (WGS) entry which is preliminary data.</text>
</comment>
<name>A0A846WSR4_9ACTN</name>
<protein>
    <submittedName>
        <fullName evidence="2">CdaR family transcriptional regulator</fullName>
    </submittedName>
</protein>
<dbReference type="AlphaFoldDB" id="A0A846WSR4"/>
<evidence type="ECO:0000313" key="3">
    <source>
        <dbReference type="Proteomes" id="UP000563898"/>
    </source>
</evidence>
<dbReference type="EMBL" id="JAAXPC010000015">
    <property type="protein sequence ID" value="NKY04187.1"/>
    <property type="molecule type" value="Genomic_DNA"/>
</dbReference>
<reference evidence="2 3" key="1">
    <citation type="submission" date="2020-04" db="EMBL/GenBank/DDBJ databases">
        <title>MicrobeNet Type strains.</title>
        <authorList>
            <person name="Nicholson A.C."/>
        </authorList>
    </citation>
    <scope>NUCLEOTIDE SEQUENCE [LARGE SCALE GENOMIC DNA]</scope>
    <source>
        <strain evidence="2 3">ATCC BAA-14</strain>
    </source>
</reference>
<gene>
    <name evidence="2" type="ORF">HGA05_21695</name>
</gene>
<evidence type="ECO:0000259" key="1">
    <source>
        <dbReference type="Pfam" id="PF13556"/>
    </source>
</evidence>
<dbReference type="InterPro" id="IPR042070">
    <property type="entry name" value="PucR_C-HTH_sf"/>
</dbReference>
<sequence length="361" mass="38791">MYRLAELDADSAGMVRIIDYFDALLRHGADVTELLRASAVLADCVVGIRANGLVTRRCTPRGEWRRPLEASAATTSRDIVLDDHCIGTVWIERPGTALPLDEMLVDRLALTAAAIIRPHRAQSDLEQSAALLNADGAATALDACSALDVDPTLRARVVSLADPTDQSDHVAHVAQRLARQLSPGRLTAVATDRDHLVVVTDLDETVAALSADPAARTVACGASLESDAATLHRWVGTARLAQKHCGTTNMVFCADEIGALNLLLTVAPESLSAIPDVARCDYVRQSKNGADLLDTLRVYLQVGTLRDTAEQMHMHHSSIATRLKSLSAAVHFDVTAIENRARATAMLLVDDLRRDAEPPTP</sequence>
<evidence type="ECO:0000313" key="2">
    <source>
        <dbReference type="EMBL" id="NKY04187.1"/>
    </source>
</evidence>
<dbReference type="Gene3D" id="1.10.10.2840">
    <property type="entry name" value="PucR C-terminal helix-turn-helix domain"/>
    <property type="match status" value="1"/>
</dbReference>
<dbReference type="Proteomes" id="UP000563898">
    <property type="component" value="Unassembled WGS sequence"/>
</dbReference>
<feature type="domain" description="PucR C-terminal helix-turn-helix" evidence="1">
    <location>
        <begin position="292"/>
        <end position="348"/>
    </location>
</feature>
<dbReference type="Pfam" id="PF13556">
    <property type="entry name" value="HTH_30"/>
    <property type="match status" value="1"/>
</dbReference>
<accession>A0A846WSR4</accession>
<dbReference type="InterPro" id="IPR025736">
    <property type="entry name" value="PucR_C-HTH_dom"/>
</dbReference>